<dbReference type="Proteomes" id="UP000759537">
    <property type="component" value="Unassembled WGS sequence"/>
</dbReference>
<gene>
    <name evidence="3" type="ORF">DFH94DRAFT_345689</name>
</gene>
<accession>A0A9P5JW23</accession>
<keyword evidence="2" id="KW-0812">Transmembrane</keyword>
<dbReference type="AlphaFoldDB" id="A0A9P5JW23"/>
<evidence type="ECO:0000256" key="2">
    <source>
        <dbReference type="SAM" id="Phobius"/>
    </source>
</evidence>
<feature type="transmembrane region" description="Helical" evidence="2">
    <location>
        <begin position="159"/>
        <end position="181"/>
    </location>
</feature>
<protein>
    <submittedName>
        <fullName evidence="3">Uncharacterized protein</fullName>
    </submittedName>
</protein>
<keyword evidence="2" id="KW-1133">Transmembrane helix</keyword>
<evidence type="ECO:0000313" key="4">
    <source>
        <dbReference type="Proteomes" id="UP000759537"/>
    </source>
</evidence>
<keyword evidence="1" id="KW-0175">Coiled coil</keyword>
<keyword evidence="2" id="KW-0472">Membrane</keyword>
<reference evidence="3" key="2">
    <citation type="journal article" date="2020" name="Nat. Commun.">
        <title>Large-scale genome sequencing of mycorrhizal fungi provides insights into the early evolution of symbiotic traits.</title>
        <authorList>
            <person name="Miyauchi S."/>
            <person name="Kiss E."/>
            <person name="Kuo A."/>
            <person name="Drula E."/>
            <person name="Kohler A."/>
            <person name="Sanchez-Garcia M."/>
            <person name="Morin E."/>
            <person name="Andreopoulos B."/>
            <person name="Barry K.W."/>
            <person name="Bonito G."/>
            <person name="Buee M."/>
            <person name="Carver A."/>
            <person name="Chen C."/>
            <person name="Cichocki N."/>
            <person name="Clum A."/>
            <person name="Culley D."/>
            <person name="Crous P.W."/>
            <person name="Fauchery L."/>
            <person name="Girlanda M."/>
            <person name="Hayes R.D."/>
            <person name="Keri Z."/>
            <person name="LaButti K."/>
            <person name="Lipzen A."/>
            <person name="Lombard V."/>
            <person name="Magnuson J."/>
            <person name="Maillard F."/>
            <person name="Murat C."/>
            <person name="Nolan M."/>
            <person name="Ohm R.A."/>
            <person name="Pangilinan J."/>
            <person name="Pereira M.F."/>
            <person name="Perotto S."/>
            <person name="Peter M."/>
            <person name="Pfister S."/>
            <person name="Riley R."/>
            <person name="Sitrit Y."/>
            <person name="Stielow J.B."/>
            <person name="Szollosi G."/>
            <person name="Zifcakova L."/>
            <person name="Stursova M."/>
            <person name="Spatafora J.W."/>
            <person name="Tedersoo L."/>
            <person name="Vaario L.M."/>
            <person name="Yamada A."/>
            <person name="Yan M."/>
            <person name="Wang P."/>
            <person name="Xu J."/>
            <person name="Bruns T."/>
            <person name="Baldrian P."/>
            <person name="Vilgalys R."/>
            <person name="Dunand C."/>
            <person name="Henrissat B."/>
            <person name="Grigoriev I.V."/>
            <person name="Hibbett D."/>
            <person name="Nagy L.G."/>
            <person name="Martin F.M."/>
        </authorList>
    </citation>
    <scope>NUCLEOTIDE SEQUENCE</scope>
    <source>
        <strain evidence="3">Prilba</strain>
    </source>
</reference>
<sequence length="435" mass="47668">MLQLWPVVRYAGLTRLVASDRIPTWASGLGPWASGGFVTKWISNTVPGACGKAVKRREVLHLQTTGPRVRLESLDAPFHSLGTASTPLSPGYSPWLFCIIPLIITEFVPRNTHTSFSGPIRYAYLQYGSYLTTLLGTLVETFTTTFQSLPTIALPMFFFLPVLPMLFSVLLPALPVAWYYVAYYYRSRLKAITTSASEITAQLEVALVRARRAANLAHTYEEKALEITSTTRRTASYTLMLHSTKFFDSAVSAWAAVGHTTEHAKRVAAASREVVPSVGNVRQSELLGDGTRPQRLAEILYKQATDANVAASNAEQLAHQARESVVWSENAKKDAEKARQQVQTEAENIKSMGVKLANAVADVERQIATIENEAEKIRAALGRAVEVAVEGDMDAADASMTEAENDFESAVRQGVDDLCSVAVEARRAWVELSAN</sequence>
<organism evidence="3 4">
    <name type="scientific">Russula ochroleuca</name>
    <dbReference type="NCBI Taxonomy" id="152965"/>
    <lineage>
        <taxon>Eukaryota</taxon>
        <taxon>Fungi</taxon>
        <taxon>Dikarya</taxon>
        <taxon>Basidiomycota</taxon>
        <taxon>Agaricomycotina</taxon>
        <taxon>Agaricomycetes</taxon>
        <taxon>Russulales</taxon>
        <taxon>Russulaceae</taxon>
        <taxon>Russula</taxon>
    </lineage>
</organism>
<feature type="coiled-coil region" evidence="1">
    <location>
        <begin position="328"/>
        <end position="413"/>
    </location>
</feature>
<name>A0A9P5JW23_9AGAM</name>
<proteinExistence type="predicted"/>
<evidence type="ECO:0000313" key="3">
    <source>
        <dbReference type="EMBL" id="KAF8466277.1"/>
    </source>
</evidence>
<keyword evidence="4" id="KW-1185">Reference proteome</keyword>
<evidence type="ECO:0000256" key="1">
    <source>
        <dbReference type="SAM" id="Coils"/>
    </source>
</evidence>
<dbReference type="OrthoDB" id="3267239at2759"/>
<dbReference type="EMBL" id="WHVB01000042">
    <property type="protein sequence ID" value="KAF8466277.1"/>
    <property type="molecule type" value="Genomic_DNA"/>
</dbReference>
<comment type="caution">
    <text evidence="3">The sequence shown here is derived from an EMBL/GenBank/DDBJ whole genome shotgun (WGS) entry which is preliminary data.</text>
</comment>
<reference evidence="3" key="1">
    <citation type="submission" date="2019-10" db="EMBL/GenBank/DDBJ databases">
        <authorList>
            <consortium name="DOE Joint Genome Institute"/>
            <person name="Kuo A."/>
            <person name="Miyauchi S."/>
            <person name="Kiss E."/>
            <person name="Drula E."/>
            <person name="Kohler A."/>
            <person name="Sanchez-Garcia M."/>
            <person name="Andreopoulos B."/>
            <person name="Barry K.W."/>
            <person name="Bonito G."/>
            <person name="Buee M."/>
            <person name="Carver A."/>
            <person name="Chen C."/>
            <person name="Cichocki N."/>
            <person name="Clum A."/>
            <person name="Culley D."/>
            <person name="Crous P.W."/>
            <person name="Fauchery L."/>
            <person name="Girlanda M."/>
            <person name="Hayes R."/>
            <person name="Keri Z."/>
            <person name="LaButti K."/>
            <person name="Lipzen A."/>
            <person name="Lombard V."/>
            <person name="Magnuson J."/>
            <person name="Maillard F."/>
            <person name="Morin E."/>
            <person name="Murat C."/>
            <person name="Nolan M."/>
            <person name="Ohm R."/>
            <person name="Pangilinan J."/>
            <person name="Pereira M."/>
            <person name="Perotto S."/>
            <person name="Peter M."/>
            <person name="Riley R."/>
            <person name="Sitrit Y."/>
            <person name="Stielow B."/>
            <person name="Szollosi G."/>
            <person name="Zifcakova L."/>
            <person name="Stursova M."/>
            <person name="Spatafora J.W."/>
            <person name="Tedersoo L."/>
            <person name="Vaario L.-M."/>
            <person name="Yamada A."/>
            <person name="Yan M."/>
            <person name="Wang P."/>
            <person name="Xu J."/>
            <person name="Bruns T."/>
            <person name="Baldrian P."/>
            <person name="Vilgalys R."/>
            <person name="Henrissat B."/>
            <person name="Grigoriev I.V."/>
            <person name="Hibbett D."/>
            <person name="Nagy L.G."/>
            <person name="Martin F.M."/>
        </authorList>
    </citation>
    <scope>NUCLEOTIDE SEQUENCE</scope>
    <source>
        <strain evidence="3">Prilba</strain>
    </source>
</reference>